<dbReference type="PATRIC" id="fig|1056807.3.peg.744"/>
<evidence type="ECO:0000256" key="4">
    <source>
        <dbReference type="ARBA" id="ARBA00022989"/>
    </source>
</evidence>
<evidence type="ECO:0000313" key="8">
    <source>
        <dbReference type="EMBL" id="KIC10202.1"/>
    </source>
</evidence>
<dbReference type="InterPro" id="IPR010432">
    <property type="entry name" value="RDD"/>
</dbReference>
<keyword evidence="2" id="KW-1003">Cell membrane</keyword>
<evidence type="ECO:0000256" key="5">
    <source>
        <dbReference type="ARBA" id="ARBA00023136"/>
    </source>
</evidence>
<comment type="caution">
    <text evidence="8">The sequence shown here is derived from an EMBL/GenBank/DDBJ whole genome shotgun (WGS) entry which is preliminary data.</text>
</comment>
<dbReference type="EMBL" id="JUFZ01000030">
    <property type="protein sequence ID" value="KIC10202.1"/>
    <property type="molecule type" value="Genomic_DNA"/>
</dbReference>
<evidence type="ECO:0000256" key="6">
    <source>
        <dbReference type="SAM" id="Phobius"/>
    </source>
</evidence>
<evidence type="ECO:0000259" key="7">
    <source>
        <dbReference type="Pfam" id="PF06271"/>
    </source>
</evidence>
<sequence>MRRICRNKTFRFSDDLFTEQTVMTAFPPAPIKRRLAALMYELLLTGAVTAIAAILAGIAAIFLNPVSQLLSSLATCVIFVGSWWLYFKTNWTKTGRTLAMQTWKIGLHGRNGTLPPLSQLRIRFIWACIFVVFIPLLAYAGLRHLLAIPPVPAFGAALIWLILPWGFALLNPDRQFLYDFLAGTRLVDLKQEASEN</sequence>
<organism evidence="8 9">
    <name type="scientific">Morococcus cerebrosus</name>
    <dbReference type="NCBI Taxonomy" id="1056807"/>
    <lineage>
        <taxon>Bacteria</taxon>
        <taxon>Pseudomonadati</taxon>
        <taxon>Pseudomonadota</taxon>
        <taxon>Betaproteobacteria</taxon>
        <taxon>Neisseriales</taxon>
        <taxon>Neisseriaceae</taxon>
        <taxon>Morococcus</taxon>
    </lineage>
</organism>
<dbReference type="Proteomes" id="UP000031390">
    <property type="component" value="Unassembled WGS sequence"/>
</dbReference>
<evidence type="ECO:0000313" key="9">
    <source>
        <dbReference type="Proteomes" id="UP000031390"/>
    </source>
</evidence>
<keyword evidence="5 6" id="KW-0472">Membrane</keyword>
<gene>
    <name evidence="8" type="ORF">MCC93_07730</name>
</gene>
<accession>A0A0C1H820</accession>
<dbReference type="PANTHER" id="PTHR36115">
    <property type="entry name" value="PROLINE-RICH ANTIGEN HOMOLOG-RELATED"/>
    <property type="match status" value="1"/>
</dbReference>
<feature type="transmembrane region" description="Helical" evidence="6">
    <location>
        <begin position="69"/>
        <end position="87"/>
    </location>
</feature>
<name>A0A0C1H820_9NEIS</name>
<dbReference type="PANTHER" id="PTHR36115:SF10">
    <property type="entry name" value="RDD DOMAIN-CONTAINING PROTEIN"/>
    <property type="match status" value="1"/>
</dbReference>
<dbReference type="AlphaFoldDB" id="A0A0C1H820"/>
<proteinExistence type="predicted"/>
<dbReference type="Pfam" id="PF06271">
    <property type="entry name" value="RDD"/>
    <property type="match status" value="1"/>
</dbReference>
<evidence type="ECO:0000256" key="1">
    <source>
        <dbReference type="ARBA" id="ARBA00004651"/>
    </source>
</evidence>
<reference evidence="8 9" key="1">
    <citation type="submission" date="2014-12" db="EMBL/GenBank/DDBJ databases">
        <title>Genome sequence of Morococcus cerebrosus.</title>
        <authorList>
            <person name="Shin S.-K."/>
            <person name="Yi H."/>
        </authorList>
    </citation>
    <scope>NUCLEOTIDE SEQUENCE [LARGE SCALE GENOMIC DNA]</scope>
    <source>
        <strain evidence="8 9">CIP 81.93</strain>
    </source>
</reference>
<evidence type="ECO:0000256" key="2">
    <source>
        <dbReference type="ARBA" id="ARBA00022475"/>
    </source>
</evidence>
<feature type="transmembrane region" description="Helical" evidence="6">
    <location>
        <begin position="42"/>
        <end position="63"/>
    </location>
</feature>
<dbReference type="InterPro" id="IPR051791">
    <property type="entry name" value="Pra-immunoreactive"/>
</dbReference>
<feature type="domain" description="RDD" evidence="7">
    <location>
        <begin position="29"/>
        <end position="183"/>
    </location>
</feature>
<dbReference type="GO" id="GO:0005886">
    <property type="term" value="C:plasma membrane"/>
    <property type="evidence" value="ECO:0007669"/>
    <property type="project" value="UniProtKB-SubCell"/>
</dbReference>
<keyword evidence="4 6" id="KW-1133">Transmembrane helix</keyword>
<keyword evidence="3 6" id="KW-0812">Transmembrane</keyword>
<comment type="subcellular location">
    <subcellularLocation>
        <location evidence="1">Cell membrane</location>
        <topology evidence="1">Multi-pass membrane protein</topology>
    </subcellularLocation>
</comment>
<protein>
    <submittedName>
        <fullName evidence="8">RDD family protein</fullName>
    </submittedName>
</protein>
<evidence type="ECO:0000256" key="3">
    <source>
        <dbReference type="ARBA" id="ARBA00022692"/>
    </source>
</evidence>
<feature type="transmembrane region" description="Helical" evidence="6">
    <location>
        <begin position="124"/>
        <end position="142"/>
    </location>
</feature>
<feature type="transmembrane region" description="Helical" evidence="6">
    <location>
        <begin position="148"/>
        <end position="170"/>
    </location>
</feature>